<name>A0A4Z1KZI5_9HELO</name>
<comment type="caution">
    <text evidence="1">The sequence shown here is derived from an EMBL/GenBank/DDBJ whole genome shotgun (WGS) entry which is preliminary data.</text>
</comment>
<keyword evidence="2" id="KW-1185">Reference proteome</keyword>
<sequence length="64" mass="7427">MALEDFARRHTEWKLPDIRVGFDRPVFELTAGPKTRVSKDQGWGAMYLLLDLILISLVERLDLI</sequence>
<accession>A0A4Z1KZI5</accession>
<protein>
    <submittedName>
        <fullName evidence="1">Uncharacterized protein</fullName>
    </submittedName>
</protein>
<organism evidence="1 2">
    <name type="scientific">Botrytis porri</name>
    <dbReference type="NCBI Taxonomy" id="87229"/>
    <lineage>
        <taxon>Eukaryota</taxon>
        <taxon>Fungi</taxon>
        <taxon>Dikarya</taxon>
        <taxon>Ascomycota</taxon>
        <taxon>Pezizomycotina</taxon>
        <taxon>Leotiomycetes</taxon>
        <taxon>Helotiales</taxon>
        <taxon>Sclerotiniaceae</taxon>
        <taxon>Botrytis</taxon>
    </lineage>
</organism>
<reference evidence="1 2" key="1">
    <citation type="submission" date="2017-12" db="EMBL/GenBank/DDBJ databases">
        <title>Comparative genomics of Botrytis spp.</title>
        <authorList>
            <person name="Valero-Jimenez C.A."/>
            <person name="Tapia P."/>
            <person name="Veloso J."/>
            <person name="Silva-Moreno E."/>
            <person name="Staats M."/>
            <person name="Valdes J.H."/>
            <person name="Van Kan J.A.L."/>
        </authorList>
    </citation>
    <scope>NUCLEOTIDE SEQUENCE [LARGE SCALE GENOMIC DNA]</scope>
    <source>
        <strain evidence="1 2">MUCL3349</strain>
    </source>
</reference>
<evidence type="ECO:0000313" key="2">
    <source>
        <dbReference type="Proteomes" id="UP000297280"/>
    </source>
</evidence>
<dbReference type="Proteomes" id="UP000297280">
    <property type="component" value="Unassembled WGS sequence"/>
</dbReference>
<proteinExistence type="predicted"/>
<gene>
    <name evidence="1" type="ORF">BPOR_0083g00160</name>
</gene>
<dbReference type="EMBL" id="PQXO01000083">
    <property type="protein sequence ID" value="TGO90015.1"/>
    <property type="molecule type" value="Genomic_DNA"/>
</dbReference>
<dbReference type="AlphaFoldDB" id="A0A4Z1KZI5"/>
<evidence type="ECO:0000313" key="1">
    <source>
        <dbReference type="EMBL" id="TGO90015.1"/>
    </source>
</evidence>